<reference evidence="2" key="1">
    <citation type="submission" date="2020-09" db="EMBL/GenBank/DDBJ databases">
        <title>Genome-Enabled Discovery of Anthraquinone Biosynthesis in Senna tora.</title>
        <authorList>
            <person name="Kang S.-H."/>
            <person name="Pandey R.P."/>
            <person name="Lee C.-M."/>
            <person name="Sim J.-S."/>
            <person name="Jeong J.-T."/>
            <person name="Choi B.-S."/>
            <person name="Jung M."/>
            <person name="Ginzburg D."/>
            <person name="Zhao K."/>
            <person name="Won S.Y."/>
            <person name="Oh T.-J."/>
            <person name="Yu Y."/>
            <person name="Kim N.-H."/>
            <person name="Lee O.R."/>
            <person name="Lee T.-H."/>
            <person name="Bashyal P."/>
            <person name="Kim T.-S."/>
            <person name="Lee W.-H."/>
            <person name="Kawkins C."/>
            <person name="Kim C.-K."/>
            <person name="Kim J.S."/>
            <person name="Ahn B.O."/>
            <person name="Rhee S.Y."/>
            <person name="Sohng J.K."/>
        </authorList>
    </citation>
    <scope>NUCLEOTIDE SEQUENCE</scope>
    <source>
        <tissue evidence="2">Leaf</tissue>
    </source>
</reference>
<protein>
    <submittedName>
        <fullName evidence="2">Glutathione S-transferase U17-like</fullName>
    </submittedName>
</protein>
<dbReference type="PROSITE" id="PS50405">
    <property type="entry name" value="GST_CTER"/>
    <property type="match status" value="1"/>
</dbReference>
<feature type="domain" description="GST C-terminal" evidence="1">
    <location>
        <begin position="83"/>
        <end position="226"/>
    </location>
</feature>
<dbReference type="PANTHER" id="PTHR11260">
    <property type="entry name" value="GLUTATHIONE S-TRANSFERASE, GST, SUPERFAMILY, GST DOMAIN CONTAINING"/>
    <property type="match status" value="1"/>
</dbReference>
<name>A0A834SSU0_9FABA</name>
<dbReference type="InterPro" id="IPR036282">
    <property type="entry name" value="Glutathione-S-Trfase_C_sf"/>
</dbReference>
<dbReference type="InterPro" id="IPR010987">
    <property type="entry name" value="Glutathione-S-Trfase_C-like"/>
</dbReference>
<keyword evidence="2" id="KW-0808">Transferase</keyword>
<evidence type="ECO:0000259" key="1">
    <source>
        <dbReference type="PROSITE" id="PS50405"/>
    </source>
</evidence>
<evidence type="ECO:0000313" key="3">
    <source>
        <dbReference type="Proteomes" id="UP000634136"/>
    </source>
</evidence>
<dbReference type="InterPro" id="IPR045074">
    <property type="entry name" value="GST_C_Tau"/>
</dbReference>
<sequence length="278" mass="31901">MANDNLKLLGGCKEDLLEEVEEGLVRMEDALEKCSKGKAFFGGDQIGRPNASESKDLKVDADVIVPSVKMAVQPLLEWMPIWYDVKLVWWHGWFCFSSKGQHSCMRVVFSLKNILGCEDDEARKTYFEEVEEGLVRMEDAMEKCSKGKAFFGGDQIGLVDITFGSFLSWLSVIEIMNGRKVFVEAKTPALVKWAENFGSDPNVKAFKVFNPTFQDLFPDYSPKKPAIKDTELVHHISTTIKLRRSEPLRRVLKPYESKFKPDHLIWVLMDIKNDYNWF</sequence>
<dbReference type="PANTHER" id="PTHR11260:SF779">
    <property type="entry name" value="GLUTATHIONE TRANSFERASE"/>
    <property type="match status" value="1"/>
</dbReference>
<dbReference type="OrthoDB" id="4951845at2759"/>
<dbReference type="InterPro" id="IPR004046">
    <property type="entry name" value="GST_C"/>
</dbReference>
<organism evidence="2 3">
    <name type="scientific">Senna tora</name>
    <dbReference type="NCBI Taxonomy" id="362788"/>
    <lineage>
        <taxon>Eukaryota</taxon>
        <taxon>Viridiplantae</taxon>
        <taxon>Streptophyta</taxon>
        <taxon>Embryophyta</taxon>
        <taxon>Tracheophyta</taxon>
        <taxon>Spermatophyta</taxon>
        <taxon>Magnoliopsida</taxon>
        <taxon>eudicotyledons</taxon>
        <taxon>Gunneridae</taxon>
        <taxon>Pentapetalae</taxon>
        <taxon>rosids</taxon>
        <taxon>fabids</taxon>
        <taxon>Fabales</taxon>
        <taxon>Fabaceae</taxon>
        <taxon>Caesalpinioideae</taxon>
        <taxon>Cassia clade</taxon>
        <taxon>Senna</taxon>
    </lineage>
</organism>
<dbReference type="GO" id="GO:0006749">
    <property type="term" value="P:glutathione metabolic process"/>
    <property type="evidence" value="ECO:0007669"/>
    <property type="project" value="InterPro"/>
</dbReference>
<evidence type="ECO:0000313" key="2">
    <source>
        <dbReference type="EMBL" id="KAF7809217.1"/>
    </source>
</evidence>
<accession>A0A834SSU0</accession>
<comment type="caution">
    <text evidence="2">The sequence shown here is derived from an EMBL/GenBank/DDBJ whole genome shotgun (WGS) entry which is preliminary data.</text>
</comment>
<dbReference type="Gene3D" id="1.20.1050.10">
    <property type="match status" value="2"/>
</dbReference>
<gene>
    <name evidence="2" type="ORF">G2W53_035960</name>
</gene>
<dbReference type="AlphaFoldDB" id="A0A834SSU0"/>
<dbReference type="InterPro" id="IPR045073">
    <property type="entry name" value="Omega/Tau-like"/>
</dbReference>
<proteinExistence type="predicted"/>
<dbReference type="GO" id="GO:0004364">
    <property type="term" value="F:glutathione transferase activity"/>
    <property type="evidence" value="ECO:0007669"/>
    <property type="project" value="InterPro"/>
</dbReference>
<dbReference type="Pfam" id="PF00043">
    <property type="entry name" value="GST_C"/>
    <property type="match status" value="1"/>
</dbReference>
<dbReference type="Proteomes" id="UP000634136">
    <property type="component" value="Unassembled WGS sequence"/>
</dbReference>
<keyword evidence="3" id="KW-1185">Reference proteome</keyword>
<dbReference type="GO" id="GO:0005737">
    <property type="term" value="C:cytoplasm"/>
    <property type="evidence" value="ECO:0007669"/>
    <property type="project" value="TreeGrafter"/>
</dbReference>
<dbReference type="CDD" id="cd03185">
    <property type="entry name" value="GST_C_Tau"/>
    <property type="match status" value="1"/>
</dbReference>
<dbReference type="EMBL" id="JAAIUW010000011">
    <property type="protein sequence ID" value="KAF7809217.1"/>
    <property type="molecule type" value="Genomic_DNA"/>
</dbReference>
<dbReference type="SUPFAM" id="SSF47616">
    <property type="entry name" value="GST C-terminal domain-like"/>
    <property type="match status" value="2"/>
</dbReference>